<name>A0A9Q1C6M5_HOLLE</name>
<dbReference type="AlphaFoldDB" id="A0A9Q1C6M5"/>
<evidence type="ECO:0000259" key="1">
    <source>
        <dbReference type="Pfam" id="PF21787"/>
    </source>
</evidence>
<sequence>MQATASLTFTPAFDCVSSIERIEDKMRLALAREKDNKDKGKETVGAVMLDEMAIRKHIEYAQGRYLGFVDIGSGLTSCGKRRPGVDGFRARGRFINNPTAGQYQAAYKRLLMRYNVKNGTGNCILMDDTTILNVSEKTQSSPASAEQKYDLIVRDHPV</sequence>
<gene>
    <name evidence="2" type="ORF">HOLleu_16411</name>
</gene>
<evidence type="ECO:0000313" key="2">
    <source>
        <dbReference type="EMBL" id="KAJ8038856.1"/>
    </source>
</evidence>
<dbReference type="EMBL" id="JAIZAY010000007">
    <property type="protein sequence ID" value="KAJ8038856.1"/>
    <property type="molecule type" value="Genomic_DNA"/>
</dbReference>
<reference evidence="2" key="1">
    <citation type="submission" date="2021-10" db="EMBL/GenBank/DDBJ databases">
        <title>Tropical sea cucumber genome reveals ecological adaptation and Cuvierian tubules defense mechanism.</title>
        <authorList>
            <person name="Chen T."/>
        </authorList>
    </citation>
    <scope>NUCLEOTIDE SEQUENCE</scope>
    <source>
        <strain evidence="2">Nanhai2018</strain>
        <tissue evidence="2">Muscle</tissue>
    </source>
</reference>
<accession>A0A9Q1C6M5</accession>
<dbReference type="Pfam" id="PF21787">
    <property type="entry name" value="TNP-like_RNaseH_N"/>
    <property type="match status" value="1"/>
</dbReference>
<dbReference type="OrthoDB" id="6756829at2759"/>
<organism evidence="2 3">
    <name type="scientific">Holothuria leucospilota</name>
    <name type="common">Black long sea cucumber</name>
    <name type="synonym">Mertensiothuria leucospilota</name>
    <dbReference type="NCBI Taxonomy" id="206669"/>
    <lineage>
        <taxon>Eukaryota</taxon>
        <taxon>Metazoa</taxon>
        <taxon>Echinodermata</taxon>
        <taxon>Eleutherozoa</taxon>
        <taxon>Echinozoa</taxon>
        <taxon>Holothuroidea</taxon>
        <taxon>Aspidochirotacea</taxon>
        <taxon>Aspidochirotida</taxon>
        <taxon>Holothuriidae</taxon>
        <taxon>Holothuria</taxon>
    </lineage>
</organism>
<feature type="domain" description="Transposable element P transposase-like RNase H" evidence="1">
    <location>
        <begin position="29"/>
        <end position="74"/>
    </location>
</feature>
<comment type="caution">
    <text evidence="2">The sequence shown here is derived from an EMBL/GenBank/DDBJ whole genome shotgun (WGS) entry which is preliminary data.</text>
</comment>
<dbReference type="Proteomes" id="UP001152320">
    <property type="component" value="Chromosome 7"/>
</dbReference>
<evidence type="ECO:0000313" key="3">
    <source>
        <dbReference type="Proteomes" id="UP001152320"/>
    </source>
</evidence>
<keyword evidence="3" id="KW-1185">Reference proteome</keyword>
<protein>
    <recommendedName>
        <fullName evidence="1">Transposable element P transposase-like RNase H domain-containing protein</fullName>
    </recommendedName>
</protein>
<dbReference type="InterPro" id="IPR048365">
    <property type="entry name" value="TNP-like_RNaseH_N"/>
</dbReference>
<proteinExistence type="predicted"/>